<evidence type="ECO:0000313" key="2">
    <source>
        <dbReference type="EMBL" id="AKV03387.1"/>
    </source>
</evidence>
<feature type="transmembrane region" description="Helical" evidence="1">
    <location>
        <begin position="34"/>
        <end position="52"/>
    </location>
</feature>
<feature type="transmembrane region" description="Helical" evidence="1">
    <location>
        <begin position="173"/>
        <end position="194"/>
    </location>
</feature>
<organism evidence="2 3">
    <name type="scientific">Labilithrix luteola</name>
    <dbReference type="NCBI Taxonomy" id="1391654"/>
    <lineage>
        <taxon>Bacteria</taxon>
        <taxon>Pseudomonadati</taxon>
        <taxon>Myxococcota</taxon>
        <taxon>Polyangia</taxon>
        <taxon>Polyangiales</taxon>
        <taxon>Labilitrichaceae</taxon>
        <taxon>Labilithrix</taxon>
    </lineage>
</organism>
<keyword evidence="1" id="KW-1133">Transmembrane helix</keyword>
<dbReference type="EMBL" id="CP012333">
    <property type="protein sequence ID" value="AKV03387.1"/>
    <property type="molecule type" value="Genomic_DNA"/>
</dbReference>
<keyword evidence="1" id="KW-0812">Transmembrane</keyword>
<dbReference type="Proteomes" id="UP000064967">
    <property type="component" value="Chromosome"/>
</dbReference>
<gene>
    <name evidence="2" type="ORF">AKJ09_10050</name>
</gene>
<protein>
    <submittedName>
        <fullName evidence="2">Uncharacterized protein</fullName>
    </submittedName>
</protein>
<keyword evidence="1" id="KW-0472">Membrane</keyword>
<dbReference type="KEGG" id="llu:AKJ09_10050"/>
<dbReference type="STRING" id="1391654.AKJ09_10050"/>
<proteinExistence type="predicted"/>
<evidence type="ECO:0000256" key="1">
    <source>
        <dbReference type="SAM" id="Phobius"/>
    </source>
</evidence>
<reference evidence="2 3" key="1">
    <citation type="submission" date="2015-08" db="EMBL/GenBank/DDBJ databases">
        <authorList>
            <person name="Babu N.S."/>
            <person name="Beckwith C.J."/>
            <person name="Beseler K.G."/>
            <person name="Brison A."/>
            <person name="Carone J.V."/>
            <person name="Caskin T.P."/>
            <person name="Diamond M."/>
            <person name="Durham M.E."/>
            <person name="Foxe J.M."/>
            <person name="Go M."/>
            <person name="Henderson B.A."/>
            <person name="Jones I.B."/>
            <person name="McGettigan J.A."/>
            <person name="Micheletti S.J."/>
            <person name="Nasrallah M.E."/>
            <person name="Ortiz D."/>
            <person name="Piller C.R."/>
            <person name="Privatt S.R."/>
            <person name="Schneider S.L."/>
            <person name="Sharp S."/>
            <person name="Smith T.C."/>
            <person name="Stanton J.D."/>
            <person name="Ullery H.E."/>
            <person name="Wilson R.J."/>
            <person name="Serrano M.G."/>
            <person name="Buck G."/>
            <person name="Lee V."/>
            <person name="Wang Y."/>
            <person name="Carvalho R."/>
            <person name="Voegtly L."/>
            <person name="Shi R."/>
            <person name="Duckworth R."/>
            <person name="Johnson A."/>
            <person name="Loviza R."/>
            <person name="Walstead R."/>
            <person name="Shah Z."/>
            <person name="Kiflezghi M."/>
            <person name="Wade K."/>
            <person name="Ball S.L."/>
            <person name="Bradley K.W."/>
            <person name="Asai D.J."/>
            <person name="Bowman C.A."/>
            <person name="Russell D.A."/>
            <person name="Pope W.H."/>
            <person name="Jacobs-Sera D."/>
            <person name="Hendrix R.W."/>
            <person name="Hatfull G.F."/>
        </authorList>
    </citation>
    <scope>NUCLEOTIDE SEQUENCE [LARGE SCALE GENOMIC DNA]</scope>
    <source>
        <strain evidence="2 3">DSM 27648</strain>
    </source>
</reference>
<evidence type="ECO:0000313" key="3">
    <source>
        <dbReference type="Proteomes" id="UP000064967"/>
    </source>
</evidence>
<keyword evidence="3" id="KW-1185">Reference proteome</keyword>
<feature type="transmembrane region" description="Helical" evidence="1">
    <location>
        <begin position="141"/>
        <end position="161"/>
    </location>
</feature>
<dbReference type="AlphaFoldDB" id="A0A0K1QCK2"/>
<name>A0A0K1QCK2_9BACT</name>
<accession>A0A0K1QCK2</accession>
<sequence>MPLALTGGAVLALLGVLLDDLFFHLLPTPPSTFEFVLVGLTMVLAALGPWLARPVSSRLSFLRLSPRAIVVGGRRIAAEDVEAVFLAAAHRGTSVGLRLRKRLLFLEVERAEDAQRVIDALGKTPEALGNIEKSRTWGEGAIAQGALSIATVMFALLYQSATTMPDAPIGSKALGIPGVVFSALSLIVLVGRVMSGARLSLAKDSALEAHARLHADAADTADAPVAETGPLVRRDEPTAAWLARLDAAASEGSAYRGDVPARDALVGTLTNEAAQVDARMAAARLLKRRHGANDEELVRIVTDPQVRVRVEAALEDDDDAAERIDALGPVFQLRR</sequence>
<dbReference type="PATRIC" id="fig|1391654.3.peg.10187"/>